<feature type="domain" description="Methionyl/Leucyl tRNA synthetase" evidence="9">
    <location>
        <begin position="41"/>
        <end position="103"/>
    </location>
</feature>
<evidence type="ECO:0000256" key="2">
    <source>
        <dbReference type="ARBA" id="ARBA00022741"/>
    </source>
</evidence>
<dbReference type="InterPro" id="IPR009080">
    <property type="entry name" value="tRNAsynth_Ia_anticodon-bd"/>
</dbReference>
<evidence type="ECO:0000256" key="7">
    <source>
        <dbReference type="ARBA" id="ARBA00030331"/>
    </source>
</evidence>
<dbReference type="AlphaFoldDB" id="A0A183J3T5"/>
<dbReference type="EMBL" id="UZAM01014213">
    <property type="protein sequence ID" value="VDP32602.1"/>
    <property type="molecule type" value="Genomic_DNA"/>
</dbReference>
<comment type="similarity">
    <text evidence="8">Belongs to the class-I aminoacyl-tRNA synthetase family.</text>
</comment>
<gene>
    <name evidence="10" type="ORF">SBAD_LOCUS10533</name>
</gene>
<dbReference type="GO" id="GO:0004825">
    <property type="term" value="F:methionine-tRNA ligase activity"/>
    <property type="evidence" value="ECO:0007669"/>
    <property type="project" value="InterPro"/>
</dbReference>
<reference evidence="12" key="1">
    <citation type="submission" date="2016-06" db="UniProtKB">
        <authorList>
            <consortium name="WormBaseParasite"/>
        </authorList>
    </citation>
    <scope>IDENTIFICATION</scope>
</reference>
<evidence type="ECO:0000256" key="3">
    <source>
        <dbReference type="ARBA" id="ARBA00022840"/>
    </source>
</evidence>
<name>A0A183J3T5_9BILA</name>
<sequence length="232" mass="26677">MTVQNQCSSLFWLQHQKVDSYARCLSLLQRELPSPRQISYMSKSFGNFVDPMLEAKSLTVDGVRYFLLRQGVPQSDNNYASSLVRQVLNDELANCIGNLLSRSTAADINPSQRYPAFDKALFDDQFLARVVRWNVVSLVDVVTYSSSLEAIMTVMRGANSFFQKHEPWKNTRDEKTTLHVTYQALRLCGILLQPIIPDHAERLLDRLGIPLEDRCFNKCPRILGHFFERLQM</sequence>
<evidence type="ECO:0000313" key="10">
    <source>
        <dbReference type="EMBL" id="VDP32602.1"/>
    </source>
</evidence>
<keyword evidence="3 8" id="KW-0067">ATP-binding</keyword>
<evidence type="ECO:0000259" key="9">
    <source>
        <dbReference type="Pfam" id="PF09334"/>
    </source>
</evidence>
<evidence type="ECO:0000256" key="4">
    <source>
        <dbReference type="ARBA" id="ARBA00022917"/>
    </source>
</evidence>
<dbReference type="PANTHER" id="PTHR43326">
    <property type="entry name" value="METHIONYL-TRNA SYNTHETASE"/>
    <property type="match status" value="1"/>
</dbReference>
<dbReference type="GO" id="GO:0005524">
    <property type="term" value="F:ATP binding"/>
    <property type="evidence" value="ECO:0007669"/>
    <property type="project" value="UniProtKB-KW"/>
</dbReference>
<dbReference type="SUPFAM" id="SSF47323">
    <property type="entry name" value="Anticodon-binding domain of a subclass of class I aminoacyl-tRNA synthetases"/>
    <property type="match status" value="1"/>
</dbReference>
<dbReference type="PANTHER" id="PTHR43326:SF1">
    <property type="entry name" value="METHIONINE--TRNA LIGASE, MITOCHONDRIAL"/>
    <property type="match status" value="1"/>
</dbReference>
<accession>A0A183J3T5</accession>
<evidence type="ECO:0000256" key="1">
    <source>
        <dbReference type="ARBA" id="ARBA00022598"/>
    </source>
</evidence>
<organism evidence="12">
    <name type="scientific">Soboliphyme baturini</name>
    <dbReference type="NCBI Taxonomy" id="241478"/>
    <lineage>
        <taxon>Eukaryota</taxon>
        <taxon>Metazoa</taxon>
        <taxon>Ecdysozoa</taxon>
        <taxon>Nematoda</taxon>
        <taxon>Enoplea</taxon>
        <taxon>Dorylaimia</taxon>
        <taxon>Dioctophymatida</taxon>
        <taxon>Dioctophymatoidea</taxon>
        <taxon>Soboliphymatidae</taxon>
        <taxon>Soboliphyme</taxon>
    </lineage>
</organism>
<protein>
    <recommendedName>
        <fullName evidence="6">Methionine--tRNA ligase, mitochondrial</fullName>
    </recommendedName>
    <alternativeName>
        <fullName evidence="7">Mitochondrial methionyl-tRNA synthetase</fullName>
    </alternativeName>
</protein>
<evidence type="ECO:0000313" key="12">
    <source>
        <dbReference type="WBParaSite" id="SBAD_0001090001-mRNA-1"/>
    </source>
</evidence>
<dbReference type="GO" id="GO:0006431">
    <property type="term" value="P:methionyl-tRNA aminoacylation"/>
    <property type="evidence" value="ECO:0007669"/>
    <property type="project" value="TreeGrafter"/>
</dbReference>
<dbReference type="InterPro" id="IPR023457">
    <property type="entry name" value="Met-tRNA_synth_2"/>
</dbReference>
<dbReference type="InterPro" id="IPR015413">
    <property type="entry name" value="Methionyl/Leucyl_tRNA_Synth"/>
</dbReference>
<dbReference type="OrthoDB" id="5844513at2759"/>
<dbReference type="Pfam" id="PF09334">
    <property type="entry name" value="tRNA-synt_1g"/>
    <property type="match status" value="1"/>
</dbReference>
<dbReference type="SUPFAM" id="SSF52374">
    <property type="entry name" value="Nucleotidylyl transferase"/>
    <property type="match status" value="1"/>
</dbReference>
<keyword evidence="11" id="KW-1185">Reference proteome</keyword>
<evidence type="ECO:0000256" key="8">
    <source>
        <dbReference type="RuleBase" id="RU363039"/>
    </source>
</evidence>
<dbReference type="Gene3D" id="1.10.730.10">
    <property type="entry name" value="Isoleucyl-tRNA Synthetase, Domain 1"/>
    <property type="match status" value="1"/>
</dbReference>
<dbReference type="WBParaSite" id="SBAD_0001090001-mRNA-1">
    <property type="protein sequence ID" value="SBAD_0001090001-mRNA-1"/>
    <property type="gene ID" value="SBAD_0001090001"/>
</dbReference>
<proteinExistence type="inferred from homology"/>
<keyword evidence="5 8" id="KW-0030">Aminoacyl-tRNA synthetase</keyword>
<reference evidence="10 11" key="2">
    <citation type="submission" date="2018-11" db="EMBL/GenBank/DDBJ databases">
        <authorList>
            <consortium name="Pathogen Informatics"/>
        </authorList>
    </citation>
    <scope>NUCLEOTIDE SEQUENCE [LARGE SCALE GENOMIC DNA]</scope>
</reference>
<evidence type="ECO:0000256" key="6">
    <source>
        <dbReference type="ARBA" id="ARBA00026124"/>
    </source>
</evidence>
<keyword evidence="2 8" id="KW-0547">Nucleotide-binding</keyword>
<keyword evidence="1 8" id="KW-0436">Ligase</keyword>
<evidence type="ECO:0000256" key="5">
    <source>
        <dbReference type="ARBA" id="ARBA00023146"/>
    </source>
</evidence>
<dbReference type="InterPro" id="IPR014729">
    <property type="entry name" value="Rossmann-like_a/b/a_fold"/>
</dbReference>
<evidence type="ECO:0000313" key="11">
    <source>
        <dbReference type="Proteomes" id="UP000270296"/>
    </source>
</evidence>
<keyword evidence="4 8" id="KW-0648">Protein biosynthesis</keyword>
<dbReference type="Gene3D" id="3.40.50.620">
    <property type="entry name" value="HUPs"/>
    <property type="match status" value="1"/>
</dbReference>
<dbReference type="Proteomes" id="UP000270296">
    <property type="component" value="Unassembled WGS sequence"/>
</dbReference>